<dbReference type="InterPro" id="IPR019734">
    <property type="entry name" value="TPR_rpt"/>
</dbReference>
<dbReference type="AlphaFoldDB" id="A0A9D6Z1W9"/>
<dbReference type="SUPFAM" id="SSF48452">
    <property type="entry name" value="TPR-like"/>
    <property type="match status" value="1"/>
</dbReference>
<dbReference type="SMART" id="SM00028">
    <property type="entry name" value="TPR"/>
    <property type="match status" value="2"/>
</dbReference>
<evidence type="ECO:0000259" key="2">
    <source>
        <dbReference type="PROSITE" id="PS50853"/>
    </source>
</evidence>
<sequence>MVHRIWGIFLVLAVPLVLMACSGSVKIAAGVPPKPPADVASEVVAQGIEIYWNAVPGATSYTVFWGTEPADYRSMVNSNVTTVLLRGLQKERTYHIAVTSWNQFGESAFSDEQFLVYDDDVQNAAKYFAAGEELLKRGHYHDAKAYFSAAITCDPENGEAYSRRAFIYEKTSRWDLAKKDYSQAETIYKKKMSNTDPVKGAFLKN</sequence>
<dbReference type="PROSITE" id="PS50005">
    <property type="entry name" value="TPR"/>
    <property type="match status" value="1"/>
</dbReference>
<reference evidence="3" key="1">
    <citation type="submission" date="2020-07" db="EMBL/GenBank/DDBJ databases">
        <title>Huge and variable diversity of episymbiotic CPR bacteria and DPANN archaea in groundwater ecosystems.</title>
        <authorList>
            <person name="He C.Y."/>
            <person name="Keren R."/>
            <person name="Whittaker M."/>
            <person name="Farag I.F."/>
            <person name="Doudna J."/>
            <person name="Cate J.H.D."/>
            <person name="Banfield J.F."/>
        </authorList>
    </citation>
    <scope>NUCLEOTIDE SEQUENCE</scope>
    <source>
        <strain evidence="3">NC_groundwater_1664_Pr3_B-0.1um_52_9</strain>
    </source>
</reference>
<dbReference type="InterPro" id="IPR036116">
    <property type="entry name" value="FN3_sf"/>
</dbReference>
<accession>A0A9D6Z1W9</accession>
<feature type="domain" description="Fibronectin type-III" evidence="2">
    <location>
        <begin position="32"/>
        <end position="120"/>
    </location>
</feature>
<dbReference type="PROSITE" id="PS50853">
    <property type="entry name" value="FN3"/>
    <property type="match status" value="1"/>
</dbReference>
<dbReference type="InterPro" id="IPR013783">
    <property type="entry name" value="Ig-like_fold"/>
</dbReference>
<keyword evidence="1" id="KW-0802">TPR repeat</keyword>
<dbReference type="Gene3D" id="2.60.40.10">
    <property type="entry name" value="Immunoglobulins"/>
    <property type="match status" value="1"/>
</dbReference>
<dbReference type="PROSITE" id="PS51257">
    <property type="entry name" value="PROKAR_LIPOPROTEIN"/>
    <property type="match status" value="1"/>
</dbReference>
<dbReference type="EMBL" id="JACRDE010000044">
    <property type="protein sequence ID" value="MBI5248130.1"/>
    <property type="molecule type" value="Genomic_DNA"/>
</dbReference>
<dbReference type="InterPro" id="IPR003961">
    <property type="entry name" value="FN3_dom"/>
</dbReference>
<dbReference type="Proteomes" id="UP000807825">
    <property type="component" value="Unassembled WGS sequence"/>
</dbReference>
<evidence type="ECO:0000313" key="3">
    <source>
        <dbReference type="EMBL" id="MBI5248130.1"/>
    </source>
</evidence>
<gene>
    <name evidence="3" type="ORF">HY912_01435</name>
</gene>
<dbReference type="SUPFAM" id="SSF49265">
    <property type="entry name" value="Fibronectin type III"/>
    <property type="match status" value="1"/>
</dbReference>
<protein>
    <recommendedName>
        <fullName evidence="2">Fibronectin type-III domain-containing protein</fullName>
    </recommendedName>
</protein>
<dbReference type="Gene3D" id="1.25.40.10">
    <property type="entry name" value="Tetratricopeptide repeat domain"/>
    <property type="match status" value="1"/>
</dbReference>
<name>A0A9D6Z1W9_9BACT</name>
<proteinExistence type="predicted"/>
<evidence type="ECO:0000313" key="4">
    <source>
        <dbReference type="Proteomes" id="UP000807825"/>
    </source>
</evidence>
<dbReference type="CDD" id="cd00063">
    <property type="entry name" value="FN3"/>
    <property type="match status" value="1"/>
</dbReference>
<feature type="repeat" description="TPR" evidence="1">
    <location>
        <begin position="124"/>
        <end position="157"/>
    </location>
</feature>
<comment type="caution">
    <text evidence="3">The sequence shown here is derived from an EMBL/GenBank/DDBJ whole genome shotgun (WGS) entry which is preliminary data.</text>
</comment>
<dbReference type="SMART" id="SM00060">
    <property type="entry name" value="FN3"/>
    <property type="match status" value="1"/>
</dbReference>
<evidence type="ECO:0000256" key="1">
    <source>
        <dbReference type="PROSITE-ProRule" id="PRU00339"/>
    </source>
</evidence>
<dbReference type="InterPro" id="IPR011990">
    <property type="entry name" value="TPR-like_helical_dom_sf"/>
</dbReference>
<organism evidence="3 4">
    <name type="scientific">Desulfomonile tiedjei</name>
    <dbReference type="NCBI Taxonomy" id="2358"/>
    <lineage>
        <taxon>Bacteria</taxon>
        <taxon>Pseudomonadati</taxon>
        <taxon>Thermodesulfobacteriota</taxon>
        <taxon>Desulfomonilia</taxon>
        <taxon>Desulfomonilales</taxon>
        <taxon>Desulfomonilaceae</taxon>
        <taxon>Desulfomonile</taxon>
    </lineage>
</organism>